<sequence>PCANGRTQNPGPEASMAPCANTPARRAKSRSKNYNLVSSNFKANLNTKVE</sequence>
<feature type="compositionally biased region" description="Polar residues" evidence="1">
    <location>
        <begin position="1"/>
        <end position="10"/>
    </location>
</feature>
<evidence type="ECO:0000256" key="1">
    <source>
        <dbReference type="SAM" id="MobiDB-lite"/>
    </source>
</evidence>
<protein>
    <submittedName>
        <fullName evidence="2">Uncharacterized protein</fullName>
    </submittedName>
</protein>
<evidence type="ECO:0000313" key="3">
    <source>
        <dbReference type="Proteomes" id="UP000265520"/>
    </source>
</evidence>
<name>A0A392W8P3_9FABA</name>
<accession>A0A392W8P3</accession>
<organism evidence="2 3">
    <name type="scientific">Trifolium medium</name>
    <dbReference type="NCBI Taxonomy" id="97028"/>
    <lineage>
        <taxon>Eukaryota</taxon>
        <taxon>Viridiplantae</taxon>
        <taxon>Streptophyta</taxon>
        <taxon>Embryophyta</taxon>
        <taxon>Tracheophyta</taxon>
        <taxon>Spermatophyta</taxon>
        <taxon>Magnoliopsida</taxon>
        <taxon>eudicotyledons</taxon>
        <taxon>Gunneridae</taxon>
        <taxon>Pentapetalae</taxon>
        <taxon>rosids</taxon>
        <taxon>fabids</taxon>
        <taxon>Fabales</taxon>
        <taxon>Fabaceae</taxon>
        <taxon>Papilionoideae</taxon>
        <taxon>50 kb inversion clade</taxon>
        <taxon>NPAAA clade</taxon>
        <taxon>Hologalegina</taxon>
        <taxon>IRL clade</taxon>
        <taxon>Trifolieae</taxon>
        <taxon>Trifolium</taxon>
    </lineage>
</organism>
<keyword evidence="3" id="KW-1185">Reference proteome</keyword>
<proteinExistence type="predicted"/>
<feature type="non-terminal residue" evidence="2">
    <location>
        <position position="1"/>
    </location>
</feature>
<dbReference type="EMBL" id="LXQA011388991">
    <property type="protein sequence ID" value="MCI95511.1"/>
    <property type="molecule type" value="Genomic_DNA"/>
</dbReference>
<dbReference type="Proteomes" id="UP000265520">
    <property type="component" value="Unassembled WGS sequence"/>
</dbReference>
<reference evidence="2 3" key="1">
    <citation type="journal article" date="2018" name="Front. Plant Sci.">
        <title>Red Clover (Trifolium pratense) and Zigzag Clover (T. medium) - A Picture of Genomic Similarities and Differences.</title>
        <authorList>
            <person name="Dluhosova J."/>
            <person name="Istvanek J."/>
            <person name="Nedelnik J."/>
            <person name="Repkova J."/>
        </authorList>
    </citation>
    <scope>NUCLEOTIDE SEQUENCE [LARGE SCALE GENOMIC DNA]</scope>
    <source>
        <strain evidence="3">cv. 10/8</strain>
        <tissue evidence="2">Leaf</tissue>
    </source>
</reference>
<comment type="caution">
    <text evidence="2">The sequence shown here is derived from an EMBL/GenBank/DDBJ whole genome shotgun (WGS) entry which is preliminary data.</text>
</comment>
<dbReference type="AlphaFoldDB" id="A0A392W8P3"/>
<evidence type="ECO:0000313" key="2">
    <source>
        <dbReference type="EMBL" id="MCI95511.1"/>
    </source>
</evidence>
<feature type="region of interest" description="Disordered" evidence="1">
    <location>
        <begin position="1"/>
        <end position="34"/>
    </location>
</feature>